<evidence type="ECO:0000313" key="2">
    <source>
        <dbReference type="EMBL" id="TMJ12380.1"/>
    </source>
</evidence>
<feature type="compositionally biased region" description="Pro residues" evidence="1">
    <location>
        <begin position="38"/>
        <end position="51"/>
    </location>
</feature>
<feature type="region of interest" description="Disordered" evidence="1">
    <location>
        <begin position="1"/>
        <end position="66"/>
    </location>
</feature>
<dbReference type="AlphaFoldDB" id="A0A537LWM7"/>
<evidence type="ECO:0000256" key="1">
    <source>
        <dbReference type="SAM" id="MobiDB-lite"/>
    </source>
</evidence>
<protein>
    <submittedName>
        <fullName evidence="2">Uncharacterized protein</fullName>
    </submittedName>
</protein>
<accession>A0A537LWM7</accession>
<organism evidence="2 3">
    <name type="scientific">Candidatus Segetimicrobium genomatis</name>
    <dbReference type="NCBI Taxonomy" id="2569760"/>
    <lineage>
        <taxon>Bacteria</taxon>
        <taxon>Bacillati</taxon>
        <taxon>Candidatus Sysuimicrobiota</taxon>
        <taxon>Candidatus Sysuimicrobiia</taxon>
        <taxon>Candidatus Sysuimicrobiales</taxon>
        <taxon>Candidatus Segetimicrobiaceae</taxon>
        <taxon>Candidatus Segetimicrobium</taxon>
    </lineage>
</organism>
<sequence length="129" mass="12849">MASTAVNPNNEAALVGKGEQGRADPFSPLATQEGGGGPLPPLPSGQLPVPPGFVGGPGGPGTPPPLGVGMRVAGIMGGRSRVAIIEADGRTYVVRAGERVGEAVVVSVLPDRVVIQQNNVTFELSFGGA</sequence>
<dbReference type="Proteomes" id="UP000320393">
    <property type="component" value="Unassembled WGS sequence"/>
</dbReference>
<dbReference type="Gene3D" id="2.30.30.830">
    <property type="match status" value="1"/>
</dbReference>
<feature type="compositionally biased region" description="Polar residues" evidence="1">
    <location>
        <begin position="1"/>
        <end position="10"/>
    </location>
</feature>
<evidence type="ECO:0000313" key="3">
    <source>
        <dbReference type="Proteomes" id="UP000320393"/>
    </source>
</evidence>
<name>A0A537LWM7_9BACT</name>
<reference evidence="2 3" key="1">
    <citation type="journal article" date="2019" name="Nat. Microbiol.">
        <title>Mediterranean grassland soil C-N compound turnover is dependent on rainfall and depth, and is mediated by genomically divergent microorganisms.</title>
        <authorList>
            <person name="Diamond S."/>
            <person name="Andeer P.F."/>
            <person name="Li Z."/>
            <person name="Crits-Christoph A."/>
            <person name="Burstein D."/>
            <person name="Anantharaman K."/>
            <person name="Lane K.R."/>
            <person name="Thomas B.C."/>
            <person name="Pan C."/>
            <person name="Northen T.R."/>
            <person name="Banfield J.F."/>
        </authorList>
    </citation>
    <scope>NUCLEOTIDE SEQUENCE [LARGE SCALE GENOMIC DNA]</scope>
    <source>
        <strain evidence="2">NP_5</strain>
    </source>
</reference>
<proteinExistence type="predicted"/>
<gene>
    <name evidence="2" type="ORF">E6H02_06020</name>
</gene>
<comment type="caution">
    <text evidence="2">The sequence shown here is derived from an EMBL/GenBank/DDBJ whole genome shotgun (WGS) entry which is preliminary data.</text>
</comment>
<dbReference type="EMBL" id="VBAM01000187">
    <property type="protein sequence ID" value="TMJ12380.1"/>
    <property type="molecule type" value="Genomic_DNA"/>
</dbReference>